<evidence type="ECO:0000256" key="2">
    <source>
        <dbReference type="ARBA" id="ARBA00022723"/>
    </source>
</evidence>
<dbReference type="InterPro" id="IPR008972">
    <property type="entry name" value="Cupredoxin"/>
</dbReference>
<organism evidence="5 6">
    <name type="scientific">Massilia terrae</name>
    <dbReference type="NCBI Taxonomy" id="1811224"/>
    <lineage>
        <taxon>Bacteria</taxon>
        <taxon>Pseudomonadati</taxon>
        <taxon>Pseudomonadota</taxon>
        <taxon>Betaproteobacteria</taxon>
        <taxon>Burkholderiales</taxon>
        <taxon>Oxalobacteraceae</taxon>
        <taxon>Telluria group</taxon>
        <taxon>Massilia</taxon>
    </lineage>
</organism>
<feature type="domain" description="Cytochrome oxidase subunit II copper A binding" evidence="4">
    <location>
        <begin position="26"/>
        <end position="117"/>
    </location>
</feature>
<evidence type="ECO:0000256" key="1">
    <source>
        <dbReference type="ARBA" id="ARBA00004418"/>
    </source>
</evidence>
<comment type="caution">
    <text evidence="5">The sequence shown here is derived from an EMBL/GenBank/DDBJ whole genome shotgun (WGS) entry which is preliminary data.</text>
</comment>
<keyword evidence="6" id="KW-1185">Reference proteome</keyword>
<dbReference type="Gene3D" id="2.60.40.420">
    <property type="entry name" value="Cupredoxins - blue copper proteins"/>
    <property type="match status" value="1"/>
</dbReference>
<evidence type="ECO:0000256" key="3">
    <source>
        <dbReference type="ARBA" id="ARBA00023008"/>
    </source>
</evidence>
<dbReference type="Pfam" id="PF13473">
    <property type="entry name" value="Cupredoxin_1"/>
    <property type="match status" value="1"/>
</dbReference>
<protein>
    <submittedName>
        <fullName evidence="5">Cupredoxin domain-containing protein</fullName>
    </submittedName>
</protein>
<dbReference type="PROSITE" id="PS50857">
    <property type="entry name" value="COX2_CUA"/>
    <property type="match status" value="1"/>
</dbReference>
<dbReference type="InterPro" id="IPR051403">
    <property type="entry name" value="NosZ/Cyto_c_oxidase_sub2"/>
</dbReference>
<dbReference type="SUPFAM" id="SSF49503">
    <property type="entry name" value="Cupredoxins"/>
    <property type="match status" value="1"/>
</dbReference>
<evidence type="ECO:0000313" key="6">
    <source>
        <dbReference type="Proteomes" id="UP001204621"/>
    </source>
</evidence>
<accession>A0ABT2CTN1</accession>
<dbReference type="PANTHER" id="PTHR42838">
    <property type="entry name" value="CYTOCHROME C OXIDASE SUBUNIT II"/>
    <property type="match status" value="1"/>
</dbReference>
<keyword evidence="2" id="KW-0479">Metal-binding</keyword>
<dbReference type="RefSeq" id="WP_258810355.1">
    <property type="nucleotide sequence ID" value="NZ_JANUGU010000001.1"/>
</dbReference>
<dbReference type="InterPro" id="IPR028096">
    <property type="entry name" value="EfeO_Cupredoxin"/>
</dbReference>
<dbReference type="EMBL" id="JANUGU010000001">
    <property type="protein sequence ID" value="MCS0657199.1"/>
    <property type="molecule type" value="Genomic_DNA"/>
</dbReference>
<dbReference type="PANTHER" id="PTHR42838:SF2">
    <property type="entry name" value="NITROUS-OXIDE REDUCTASE"/>
    <property type="match status" value="1"/>
</dbReference>
<dbReference type="Proteomes" id="UP001204621">
    <property type="component" value="Unassembled WGS sequence"/>
</dbReference>
<proteinExistence type="predicted"/>
<reference evidence="5 6" key="1">
    <citation type="submission" date="2022-08" db="EMBL/GenBank/DDBJ databases">
        <title>Reclassification of Massilia species as members of the genera Telluria, Duganella, Pseudoduganella, Mokoshia gen. nov. and Zemynaea gen. nov. using orthogonal and non-orthogonal genome-based approaches.</title>
        <authorList>
            <person name="Bowman J.P."/>
        </authorList>
    </citation>
    <scope>NUCLEOTIDE SEQUENCE [LARGE SCALE GENOMIC DNA]</scope>
    <source>
        <strain evidence="5 6">JCM 31606</strain>
    </source>
</reference>
<sequence>MKSSPQRRLLLLGALAIMVPARARRQQEQVIRVRARRFVFDPSEIRLARGVPVTFEFTSLDVPMGFNLPDFNVRSDIMPGATTSLRFTPDKAGEFSFHCDIFCGSGHETMAGTLIVS</sequence>
<evidence type="ECO:0000259" key="4">
    <source>
        <dbReference type="PROSITE" id="PS50857"/>
    </source>
</evidence>
<dbReference type="InterPro" id="IPR002429">
    <property type="entry name" value="CcO_II-like_C"/>
</dbReference>
<name>A0ABT2CTN1_9BURK</name>
<comment type="subcellular location">
    <subcellularLocation>
        <location evidence="1">Periplasm</location>
    </subcellularLocation>
</comment>
<keyword evidence="3" id="KW-0186">Copper</keyword>
<evidence type="ECO:0000313" key="5">
    <source>
        <dbReference type="EMBL" id="MCS0657199.1"/>
    </source>
</evidence>
<gene>
    <name evidence="5" type="ORF">NX778_03875</name>
</gene>